<evidence type="ECO:0000256" key="1">
    <source>
        <dbReference type="SAM" id="Coils"/>
    </source>
</evidence>
<protein>
    <submittedName>
        <fullName evidence="2">Uncharacterized protein</fullName>
    </submittedName>
</protein>
<dbReference type="EMBL" id="PXZO01000049">
    <property type="protein sequence ID" value="PSK06364.1"/>
    <property type="molecule type" value="Genomic_DNA"/>
</dbReference>
<evidence type="ECO:0000313" key="3">
    <source>
        <dbReference type="Proteomes" id="UP000241645"/>
    </source>
</evidence>
<accession>A0ABX5FJK4</accession>
<gene>
    <name evidence="2" type="ORF">C7R92_23295</name>
</gene>
<keyword evidence="3" id="KW-1185">Reference proteome</keyword>
<sequence>MTLSNFEQNLDRYEKGIIETLRNKYGMGDALDKFLEYHDVMKRLDRFESPEQKADILAKAIQKGIKPDDWLRHIEKMERARRDLYVEENPLLAQQEKEIRRLQGQVTKLQKMVQSAIRNEPFRTSFCIRGKGKRICPRSSYSKPPI</sequence>
<dbReference type="RefSeq" id="WP_106835817.1">
    <property type="nucleotide sequence ID" value="NZ_JARMEW010000034.1"/>
</dbReference>
<dbReference type="Proteomes" id="UP000241645">
    <property type="component" value="Unassembled WGS sequence"/>
</dbReference>
<feature type="coiled-coil region" evidence="1">
    <location>
        <begin position="92"/>
        <end position="119"/>
    </location>
</feature>
<name>A0ABX5FJK4_9BACL</name>
<keyword evidence="1" id="KW-0175">Coiled coil</keyword>
<organism evidence="2 3">
    <name type="scientific">Brevibacillus porteri</name>
    <dbReference type="NCBI Taxonomy" id="2126350"/>
    <lineage>
        <taxon>Bacteria</taxon>
        <taxon>Bacillati</taxon>
        <taxon>Bacillota</taxon>
        <taxon>Bacilli</taxon>
        <taxon>Bacillales</taxon>
        <taxon>Paenibacillaceae</taxon>
        <taxon>Brevibacillus</taxon>
    </lineage>
</organism>
<reference evidence="2 3" key="1">
    <citation type="submission" date="2018-03" db="EMBL/GenBank/DDBJ databases">
        <title>Brevisbacillus phylogenomics.</title>
        <authorList>
            <person name="Dunlap C."/>
        </authorList>
    </citation>
    <scope>NUCLEOTIDE SEQUENCE [LARGE SCALE GENOMIC DNA]</scope>
    <source>
        <strain evidence="2 3">NRRL B-41110</strain>
    </source>
</reference>
<evidence type="ECO:0000313" key="2">
    <source>
        <dbReference type="EMBL" id="PSK06364.1"/>
    </source>
</evidence>
<dbReference type="GeneID" id="95753024"/>
<proteinExistence type="predicted"/>
<comment type="caution">
    <text evidence="2">The sequence shown here is derived from an EMBL/GenBank/DDBJ whole genome shotgun (WGS) entry which is preliminary data.</text>
</comment>